<dbReference type="Proteomes" id="UP000093918">
    <property type="component" value="Unassembled WGS sequence"/>
</dbReference>
<dbReference type="Gene3D" id="3.30.1330.70">
    <property type="entry name" value="Holliday junction resolvase RusA"/>
    <property type="match status" value="1"/>
</dbReference>
<dbReference type="SUPFAM" id="SSF103084">
    <property type="entry name" value="Holliday junction resolvase RusA"/>
    <property type="match status" value="1"/>
</dbReference>
<comment type="caution">
    <text evidence="1">The sequence shown here is derived from an EMBL/GenBank/DDBJ whole genome shotgun (WGS) entry which is preliminary data.</text>
</comment>
<proteinExistence type="predicted"/>
<keyword evidence="2" id="KW-1185">Reference proteome</keyword>
<gene>
    <name evidence="1" type="ORF">A9Z40_02965</name>
</gene>
<evidence type="ECO:0000313" key="2">
    <source>
        <dbReference type="Proteomes" id="UP000093918"/>
    </source>
</evidence>
<dbReference type="RefSeq" id="WP_064956021.1">
    <property type="nucleotide sequence ID" value="NZ_LZEM01000018.1"/>
</dbReference>
<sequence>MTHTIHTNADPAEVVVLDLGVTTPPLTLNQRLHRHPKASITAELRENVANLARRLGMPPMIHPAVQLVWLVESRHARDEDNIVATLKAACDGLVDAGIAADDTPKHMHKPMPHIAYARGHHKAPGLFLVIWEHHGPTEEQARALDALAVRTGVDL</sequence>
<organism evidence="1 2">
    <name type="scientific">Microbacterium arborescens</name>
    <dbReference type="NCBI Taxonomy" id="33883"/>
    <lineage>
        <taxon>Bacteria</taxon>
        <taxon>Bacillati</taxon>
        <taxon>Actinomycetota</taxon>
        <taxon>Actinomycetes</taxon>
        <taxon>Micrococcales</taxon>
        <taxon>Microbacteriaceae</taxon>
        <taxon>Microbacterium</taxon>
    </lineage>
</organism>
<reference evidence="2" key="1">
    <citation type="submission" date="2016-06" db="EMBL/GenBank/DDBJ databases">
        <title>Genome sequencing of cellulolytic organisms.</title>
        <authorList>
            <person name="Bohra V."/>
            <person name="Dafale N.A."/>
            <person name="Purohit H.J."/>
        </authorList>
    </citation>
    <scope>NUCLEOTIDE SEQUENCE [LARGE SCALE GENOMIC DNA]</scope>
    <source>
        <strain evidence="2">ND21</strain>
    </source>
</reference>
<accession>A0ABX2WI74</accession>
<evidence type="ECO:0000313" key="1">
    <source>
        <dbReference type="EMBL" id="OAZ40917.1"/>
    </source>
</evidence>
<protein>
    <submittedName>
        <fullName evidence="1">Uncharacterized protein</fullName>
    </submittedName>
</protein>
<dbReference type="EMBL" id="LZEM01000018">
    <property type="protein sequence ID" value="OAZ40917.1"/>
    <property type="molecule type" value="Genomic_DNA"/>
</dbReference>
<dbReference type="InterPro" id="IPR036614">
    <property type="entry name" value="RusA-like_sf"/>
</dbReference>
<name>A0ABX2WI74_9MICO</name>